<proteinExistence type="predicted"/>
<keyword evidence="2" id="KW-1185">Reference proteome</keyword>
<gene>
    <name evidence="1" type="ORF">H1P_1450001</name>
</gene>
<dbReference type="EMBL" id="CAACVJ010000052">
    <property type="protein sequence ID" value="VEP12345.1"/>
    <property type="molecule type" value="Genomic_DNA"/>
</dbReference>
<dbReference type="Proteomes" id="UP000320055">
    <property type="component" value="Unassembled WGS sequence"/>
</dbReference>
<reference evidence="1 2" key="1">
    <citation type="submission" date="2019-01" db="EMBL/GenBank/DDBJ databases">
        <authorList>
            <person name="Brito A."/>
        </authorList>
    </citation>
    <scope>NUCLEOTIDE SEQUENCE [LARGE SCALE GENOMIC DNA]</scope>
    <source>
        <strain evidence="1">1</strain>
    </source>
</reference>
<evidence type="ECO:0000313" key="2">
    <source>
        <dbReference type="Proteomes" id="UP000320055"/>
    </source>
</evidence>
<organism evidence="1 2">
    <name type="scientific">Hyella patelloides LEGE 07179</name>
    <dbReference type="NCBI Taxonomy" id="945734"/>
    <lineage>
        <taxon>Bacteria</taxon>
        <taxon>Bacillati</taxon>
        <taxon>Cyanobacteriota</taxon>
        <taxon>Cyanophyceae</taxon>
        <taxon>Pleurocapsales</taxon>
        <taxon>Hyellaceae</taxon>
        <taxon>Hyella</taxon>
    </lineage>
</organism>
<name>A0A563VM15_9CYAN</name>
<protein>
    <submittedName>
        <fullName evidence="1">Uncharacterized protein</fullName>
    </submittedName>
</protein>
<sequence>MRSIIRLHRIKLLSNSCNQVYSLHKLQLEYQLNTLKDLILSNCFTAITYIFRT</sequence>
<evidence type="ECO:0000313" key="1">
    <source>
        <dbReference type="EMBL" id="VEP12345.1"/>
    </source>
</evidence>
<dbReference type="AlphaFoldDB" id="A0A563VM15"/>
<accession>A0A563VM15</accession>